<evidence type="ECO:0000256" key="2">
    <source>
        <dbReference type="ARBA" id="ARBA00022679"/>
    </source>
</evidence>
<dbReference type="RefSeq" id="WP_270117815.1">
    <property type="nucleotide sequence ID" value="NZ_BAAAOL010000013.1"/>
</dbReference>
<evidence type="ECO:0000313" key="5">
    <source>
        <dbReference type="EMBL" id="GLI41570.1"/>
    </source>
</evidence>
<evidence type="ECO:0008006" key="7">
    <source>
        <dbReference type="Google" id="ProtNLM"/>
    </source>
</evidence>
<dbReference type="InterPro" id="IPR001296">
    <property type="entry name" value="Glyco_trans_1"/>
</dbReference>
<comment type="caution">
    <text evidence="5">The sequence shown here is derived from an EMBL/GenBank/DDBJ whole genome shotgun (WGS) entry which is preliminary data.</text>
</comment>
<evidence type="ECO:0000313" key="6">
    <source>
        <dbReference type="Proteomes" id="UP001144313"/>
    </source>
</evidence>
<evidence type="ECO:0000259" key="3">
    <source>
        <dbReference type="Pfam" id="PF00534"/>
    </source>
</evidence>
<evidence type="ECO:0000256" key="1">
    <source>
        <dbReference type="ARBA" id="ARBA00022676"/>
    </source>
</evidence>
<dbReference type="InterPro" id="IPR028098">
    <property type="entry name" value="Glyco_trans_4-like_N"/>
</dbReference>
<organism evidence="5 6">
    <name type="scientific">Glycomyces algeriensis</name>
    <dbReference type="NCBI Taxonomy" id="256037"/>
    <lineage>
        <taxon>Bacteria</taxon>
        <taxon>Bacillati</taxon>
        <taxon>Actinomycetota</taxon>
        <taxon>Actinomycetes</taxon>
        <taxon>Glycomycetales</taxon>
        <taxon>Glycomycetaceae</taxon>
        <taxon>Glycomyces</taxon>
    </lineage>
</organism>
<dbReference type="EMBL" id="BSDT01000001">
    <property type="protein sequence ID" value="GLI41570.1"/>
    <property type="molecule type" value="Genomic_DNA"/>
</dbReference>
<gene>
    <name evidence="5" type="ORF">GALLR39Z86_14200</name>
</gene>
<dbReference type="Proteomes" id="UP001144313">
    <property type="component" value="Unassembled WGS sequence"/>
</dbReference>
<name>A0A9W6G5N7_9ACTN</name>
<dbReference type="Pfam" id="PF00534">
    <property type="entry name" value="Glycos_transf_1"/>
    <property type="match status" value="1"/>
</dbReference>
<dbReference type="Gene3D" id="3.40.50.2000">
    <property type="entry name" value="Glycogen Phosphorylase B"/>
    <property type="match status" value="2"/>
</dbReference>
<evidence type="ECO:0000259" key="4">
    <source>
        <dbReference type="Pfam" id="PF13439"/>
    </source>
</evidence>
<feature type="domain" description="Glycosyl transferase family 1" evidence="3">
    <location>
        <begin position="329"/>
        <end position="482"/>
    </location>
</feature>
<feature type="domain" description="Glycosyltransferase subfamily 4-like N-terminal" evidence="4">
    <location>
        <begin position="199"/>
        <end position="298"/>
    </location>
</feature>
<sequence length="517" mass="58652">MSAKRKATMPGKVLMLVDNHIDGDSRVQKTAKSMAAAGWEVHLVGRSRENRWEHYDLGEARVHRLPYRPIPPQATLRRRLASFRFPLAAKSIAAMRRRLDLLVLDGAELAQRRMEASAPRLYRRRLREPRLPLAVFRRLVAMRKSWLEMRVRQTEAKLEWQRGRFKGAIEDFEAWFWTLLLRDRAWRKLDVTPLNYELSYAKFIDKAKPDLIHAHDFRMIGVAARSVARARAKGRRVKMVYDAHEFVPGLSHPGRKWLKSTIAYEREYFKFADAVFTVSPALADLLVKEHGLAERPVVTLNAPPKPTGEIREDAAEFGDVRAACELGADVPLMVYCGGAAPQRGLHTMVEALAYVPKLHAAFVINKLDGPYVDSLREQADELGVADRIHLMRYVPYDVLVGFLSTADLGIHPLVTGPINHEVALSTKFFEFMQAGLPMVVSNVKAMSAEVERLGMGEVFESGNGKDLARAVSAVLDGRDTYTEAYRDLERLDQYTWEAQAAKYVEVYRKLLGPKDAH</sequence>
<dbReference type="AlphaFoldDB" id="A0A9W6G5N7"/>
<dbReference type="SUPFAM" id="SSF53756">
    <property type="entry name" value="UDP-Glycosyltransferase/glycogen phosphorylase"/>
    <property type="match status" value="1"/>
</dbReference>
<dbReference type="GO" id="GO:0016757">
    <property type="term" value="F:glycosyltransferase activity"/>
    <property type="evidence" value="ECO:0007669"/>
    <property type="project" value="UniProtKB-KW"/>
</dbReference>
<keyword evidence="2" id="KW-0808">Transferase</keyword>
<dbReference type="PANTHER" id="PTHR12526">
    <property type="entry name" value="GLYCOSYLTRANSFERASE"/>
    <property type="match status" value="1"/>
</dbReference>
<protein>
    <recommendedName>
        <fullName evidence="7">Glycosyltransferase involved in cell wall biosynthesis</fullName>
    </recommendedName>
</protein>
<keyword evidence="6" id="KW-1185">Reference proteome</keyword>
<accession>A0A9W6G5N7</accession>
<reference evidence="5" key="1">
    <citation type="submission" date="2022-12" db="EMBL/GenBank/DDBJ databases">
        <title>Reference genome sequencing for broad-spectrum identification of bacterial and archaeal isolates by mass spectrometry.</title>
        <authorList>
            <person name="Sekiguchi Y."/>
            <person name="Tourlousse D.M."/>
        </authorList>
    </citation>
    <scope>NUCLEOTIDE SEQUENCE</scope>
    <source>
        <strain evidence="5">LLR39Z86</strain>
    </source>
</reference>
<proteinExistence type="predicted"/>
<dbReference type="Pfam" id="PF13439">
    <property type="entry name" value="Glyco_transf_4"/>
    <property type="match status" value="1"/>
</dbReference>
<dbReference type="CDD" id="cd03801">
    <property type="entry name" value="GT4_PimA-like"/>
    <property type="match status" value="1"/>
</dbReference>
<keyword evidence="1" id="KW-0328">Glycosyltransferase</keyword>